<dbReference type="SUPFAM" id="SSF51391">
    <property type="entry name" value="Thiamin phosphate synthase"/>
    <property type="match status" value="1"/>
</dbReference>
<dbReference type="PANTHER" id="PTHR20857">
    <property type="entry name" value="THIAMINE-PHOSPHATE PYROPHOSPHORYLASE"/>
    <property type="match status" value="1"/>
</dbReference>
<keyword evidence="2 9" id="KW-0808">Transferase</keyword>
<evidence type="ECO:0000256" key="5">
    <source>
        <dbReference type="ARBA" id="ARBA00022977"/>
    </source>
</evidence>
<evidence type="ECO:0000313" key="14">
    <source>
        <dbReference type="Proteomes" id="UP000886749"/>
    </source>
</evidence>
<accession>A0A9D1DDD5</accession>
<dbReference type="GO" id="GO:0000287">
    <property type="term" value="F:magnesium ion binding"/>
    <property type="evidence" value="ECO:0007669"/>
    <property type="project" value="UniProtKB-UniRule"/>
</dbReference>
<protein>
    <recommendedName>
        <fullName evidence="9">Thiamine-phosphate synthase</fullName>
        <shortName evidence="9">TP synthase</shortName>
        <shortName evidence="9">TPS</shortName>
        <ecNumber evidence="9">2.5.1.3</ecNumber>
    </recommendedName>
    <alternativeName>
        <fullName evidence="9">Thiamine-phosphate pyrophosphorylase</fullName>
        <shortName evidence="9">TMP pyrophosphorylase</shortName>
        <shortName evidence="9">TMP-PPase</shortName>
    </alternativeName>
</protein>
<feature type="binding site" evidence="9">
    <location>
        <position position="71"/>
    </location>
    <ligand>
        <name>4-amino-2-methyl-5-(diphosphooxymethyl)pyrimidine</name>
        <dbReference type="ChEBI" id="CHEBI:57841"/>
    </ligand>
</feature>
<comment type="cofactor">
    <cofactor evidence="9">
        <name>Mg(2+)</name>
        <dbReference type="ChEBI" id="CHEBI:18420"/>
    </cofactor>
    <text evidence="9">Binds 1 Mg(2+) ion per subunit.</text>
</comment>
<dbReference type="Pfam" id="PF02581">
    <property type="entry name" value="TMP-TENI"/>
    <property type="match status" value="1"/>
</dbReference>
<evidence type="ECO:0000256" key="11">
    <source>
        <dbReference type="RuleBase" id="RU004253"/>
    </source>
</evidence>
<dbReference type="HAMAP" id="MF_00097">
    <property type="entry name" value="TMP_synthase"/>
    <property type="match status" value="1"/>
</dbReference>
<dbReference type="InterPro" id="IPR034291">
    <property type="entry name" value="TMP_synthase"/>
</dbReference>
<comment type="caution">
    <text evidence="13">The sequence shown here is derived from an EMBL/GenBank/DDBJ whole genome shotgun (WGS) entry which is preliminary data.</text>
</comment>
<evidence type="ECO:0000256" key="10">
    <source>
        <dbReference type="RuleBase" id="RU003826"/>
    </source>
</evidence>
<evidence type="ECO:0000256" key="4">
    <source>
        <dbReference type="ARBA" id="ARBA00022842"/>
    </source>
</evidence>
<reference evidence="13" key="2">
    <citation type="journal article" date="2021" name="PeerJ">
        <title>Extensive microbial diversity within the chicken gut microbiome revealed by metagenomics and culture.</title>
        <authorList>
            <person name="Gilroy R."/>
            <person name="Ravi A."/>
            <person name="Getino M."/>
            <person name="Pursley I."/>
            <person name="Horton D.L."/>
            <person name="Alikhan N.F."/>
            <person name="Baker D."/>
            <person name="Gharbi K."/>
            <person name="Hall N."/>
            <person name="Watson M."/>
            <person name="Adriaenssens E.M."/>
            <person name="Foster-Nyarko E."/>
            <person name="Jarju S."/>
            <person name="Secka A."/>
            <person name="Antonio M."/>
            <person name="Oren A."/>
            <person name="Chaudhuri R.R."/>
            <person name="La Ragione R."/>
            <person name="Hildebrand F."/>
            <person name="Pallen M.J."/>
        </authorList>
    </citation>
    <scope>NUCLEOTIDE SEQUENCE</scope>
    <source>
        <strain evidence="13">CHK184-25365</strain>
    </source>
</reference>
<sequence length="212" mass="22564">MKPNLSYRLYLVTDRDLMSSSTLEEGVEQAIQGGVTLVQLREKDCSSLEFYQTAQKVKAICDAHGVPLIINDRVDIALAVDAAGVHIGQSDLPAAVVRKILGPDKILGVSAGTVEEAVKAQQDGADYLGVGAMFPTGTKEDADITSMEELNAITQAVEIPMVIIGGINRRTIPQFVDCDIDGVAVVSAILAQPDICQAAQELDAMLPEGWGR</sequence>
<evidence type="ECO:0000313" key="13">
    <source>
        <dbReference type="EMBL" id="HIR40470.1"/>
    </source>
</evidence>
<feature type="binding site" evidence="9">
    <location>
        <begin position="39"/>
        <end position="43"/>
    </location>
    <ligand>
        <name>4-amino-2-methyl-5-(diphosphooxymethyl)pyrimidine</name>
        <dbReference type="ChEBI" id="CHEBI:57841"/>
    </ligand>
</feature>
<dbReference type="FunFam" id="3.20.20.70:FF:000096">
    <property type="entry name" value="Thiamine-phosphate synthase"/>
    <property type="match status" value="1"/>
</dbReference>
<evidence type="ECO:0000256" key="9">
    <source>
        <dbReference type="HAMAP-Rule" id="MF_00097"/>
    </source>
</evidence>
<dbReference type="InterPro" id="IPR022998">
    <property type="entry name" value="ThiamineP_synth_TenI"/>
</dbReference>
<evidence type="ECO:0000259" key="12">
    <source>
        <dbReference type="Pfam" id="PF02581"/>
    </source>
</evidence>
<evidence type="ECO:0000256" key="3">
    <source>
        <dbReference type="ARBA" id="ARBA00022723"/>
    </source>
</evidence>
<comment type="function">
    <text evidence="9">Condenses 4-methyl-5-(beta-hydroxyethyl)thiazole monophosphate (THZ-P) and 2-methyl-4-amino-5-hydroxymethyl pyrimidine pyrophosphate (HMP-PP) to form thiamine monophosphate (TMP).</text>
</comment>
<dbReference type="Gene3D" id="3.20.20.70">
    <property type="entry name" value="Aldolase class I"/>
    <property type="match status" value="1"/>
</dbReference>
<dbReference type="Proteomes" id="UP000886749">
    <property type="component" value="Unassembled WGS sequence"/>
</dbReference>
<dbReference type="PANTHER" id="PTHR20857:SF23">
    <property type="entry name" value="THIAMINE BIOSYNTHETIC BIFUNCTIONAL ENZYME"/>
    <property type="match status" value="1"/>
</dbReference>
<evidence type="ECO:0000256" key="8">
    <source>
        <dbReference type="ARBA" id="ARBA00047883"/>
    </source>
</evidence>
<organism evidence="13 14">
    <name type="scientific">Candidatus Egerieicola pullicola</name>
    <dbReference type="NCBI Taxonomy" id="2840775"/>
    <lineage>
        <taxon>Bacteria</taxon>
        <taxon>Bacillati</taxon>
        <taxon>Bacillota</taxon>
        <taxon>Clostridia</taxon>
        <taxon>Eubacteriales</taxon>
        <taxon>Oscillospiraceae</taxon>
        <taxon>Oscillospiraceae incertae sedis</taxon>
        <taxon>Candidatus Egerieicola</taxon>
    </lineage>
</organism>
<name>A0A9D1DDD5_9FIRM</name>
<dbReference type="CDD" id="cd00564">
    <property type="entry name" value="TMP_TenI"/>
    <property type="match status" value="1"/>
</dbReference>
<evidence type="ECO:0000256" key="7">
    <source>
        <dbReference type="ARBA" id="ARBA00047851"/>
    </source>
</evidence>
<feature type="domain" description="Thiamine phosphate synthase/TenI" evidence="12">
    <location>
        <begin position="9"/>
        <end position="189"/>
    </location>
</feature>
<evidence type="ECO:0000256" key="6">
    <source>
        <dbReference type="ARBA" id="ARBA00047334"/>
    </source>
</evidence>
<reference evidence="13" key="1">
    <citation type="submission" date="2020-10" db="EMBL/GenBank/DDBJ databases">
        <authorList>
            <person name="Gilroy R."/>
        </authorList>
    </citation>
    <scope>NUCLEOTIDE SEQUENCE</scope>
    <source>
        <strain evidence="13">CHK184-25365</strain>
    </source>
</reference>
<dbReference type="InterPro" id="IPR013785">
    <property type="entry name" value="Aldolase_TIM"/>
</dbReference>
<dbReference type="EC" id="2.5.1.3" evidence="9"/>
<comment type="catalytic activity">
    <reaction evidence="6 9 10">
        <text>4-methyl-5-(2-phosphooxyethyl)-thiazole + 4-amino-2-methyl-5-(diphosphooxymethyl)pyrimidine + H(+) = thiamine phosphate + diphosphate</text>
        <dbReference type="Rhea" id="RHEA:22328"/>
        <dbReference type="ChEBI" id="CHEBI:15378"/>
        <dbReference type="ChEBI" id="CHEBI:33019"/>
        <dbReference type="ChEBI" id="CHEBI:37575"/>
        <dbReference type="ChEBI" id="CHEBI:57841"/>
        <dbReference type="ChEBI" id="CHEBI:58296"/>
        <dbReference type="EC" id="2.5.1.3"/>
    </reaction>
</comment>
<evidence type="ECO:0000256" key="1">
    <source>
        <dbReference type="ARBA" id="ARBA00005165"/>
    </source>
</evidence>
<evidence type="ECO:0000256" key="2">
    <source>
        <dbReference type="ARBA" id="ARBA00022679"/>
    </source>
</evidence>
<dbReference type="GO" id="GO:0005737">
    <property type="term" value="C:cytoplasm"/>
    <property type="evidence" value="ECO:0007669"/>
    <property type="project" value="TreeGrafter"/>
</dbReference>
<feature type="binding site" evidence="9">
    <location>
        <position position="166"/>
    </location>
    <ligand>
        <name>2-[(2R,5Z)-2-carboxy-4-methylthiazol-5(2H)-ylidene]ethyl phosphate</name>
        <dbReference type="ChEBI" id="CHEBI:62899"/>
    </ligand>
</feature>
<comment type="catalytic activity">
    <reaction evidence="8 9 10">
        <text>2-[(2R,5Z)-2-carboxy-4-methylthiazol-5(2H)-ylidene]ethyl phosphate + 4-amino-2-methyl-5-(diphosphooxymethyl)pyrimidine + 2 H(+) = thiamine phosphate + CO2 + diphosphate</text>
        <dbReference type="Rhea" id="RHEA:47844"/>
        <dbReference type="ChEBI" id="CHEBI:15378"/>
        <dbReference type="ChEBI" id="CHEBI:16526"/>
        <dbReference type="ChEBI" id="CHEBI:33019"/>
        <dbReference type="ChEBI" id="CHEBI:37575"/>
        <dbReference type="ChEBI" id="CHEBI:57841"/>
        <dbReference type="ChEBI" id="CHEBI:62899"/>
        <dbReference type="EC" id="2.5.1.3"/>
    </reaction>
</comment>
<feature type="binding site" evidence="9">
    <location>
        <position position="139"/>
    </location>
    <ligand>
        <name>4-amino-2-methyl-5-(diphosphooxymethyl)pyrimidine</name>
        <dbReference type="ChEBI" id="CHEBI:57841"/>
    </ligand>
</feature>
<dbReference type="AlphaFoldDB" id="A0A9D1DDD5"/>
<comment type="catalytic activity">
    <reaction evidence="7 9 10">
        <text>2-(2-carboxy-4-methylthiazol-5-yl)ethyl phosphate + 4-amino-2-methyl-5-(diphosphooxymethyl)pyrimidine + 2 H(+) = thiamine phosphate + CO2 + diphosphate</text>
        <dbReference type="Rhea" id="RHEA:47848"/>
        <dbReference type="ChEBI" id="CHEBI:15378"/>
        <dbReference type="ChEBI" id="CHEBI:16526"/>
        <dbReference type="ChEBI" id="CHEBI:33019"/>
        <dbReference type="ChEBI" id="CHEBI:37575"/>
        <dbReference type="ChEBI" id="CHEBI:57841"/>
        <dbReference type="ChEBI" id="CHEBI:62890"/>
        <dbReference type="EC" id="2.5.1.3"/>
    </reaction>
</comment>
<feature type="binding site" evidence="9">
    <location>
        <position position="110"/>
    </location>
    <ligand>
        <name>4-amino-2-methyl-5-(diphosphooxymethyl)pyrimidine</name>
        <dbReference type="ChEBI" id="CHEBI:57841"/>
    </ligand>
</feature>
<keyword evidence="4 9" id="KW-0460">Magnesium</keyword>
<dbReference type="InterPro" id="IPR036206">
    <property type="entry name" value="ThiamineP_synth_sf"/>
</dbReference>
<dbReference type="EMBL" id="DVGY01000034">
    <property type="protein sequence ID" value="HIR40470.1"/>
    <property type="molecule type" value="Genomic_DNA"/>
</dbReference>
<gene>
    <name evidence="9" type="primary">thiE</name>
    <name evidence="13" type="ORF">IAB36_01420</name>
</gene>
<feature type="binding site" evidence="9">
    <location>
        <position position="72"/>
    </location>
    <ligand>
        <name>Mg(2+)</name>
        <dbReference type="ChEBI" id="CHEBI:18420"/>
    </ligand>
</feature>
<dbReference type="NCBIfam" id="TIGR00693">
    <property type="entry name" value="thiE"/>
    <property type="match status" value="1"/>
</dbReference>
<feature type="binding site" evidence="9">
    <location>
        <begin position="186"/>
        <end position="187"/>
    </location>
    <ligand>
        <name>2-[(2R,5Z)-2-carboxy-4-methylthiazol-5(2H)-ylidene]ethyl phosphate</name>
        <dbReference type="ChEBI" id="CHEBI:62899"/>
    </ligand>
</feature>
<feature type="binding site" evidence="9">
    <location>
        <position position="91"/>
    </location>
    <ligand>
        <name>Mg(2+)</name>
        <dbReference type="ChEBI" id="CHEBI:18420"/>
    </ligand>
</feature>
<feature type="binding site" evidence="9">
    <location>
        <begin position="136"/>
        <end position="138"/>
    </location>
    <ligand>
        <name>2-[(2R,5Z)-2-carboxy-4-methylthiazol-5(2H)-ylidene]ethyl phosphate</name>
        <dbReference type="ChEBI" id="CHEBI:62899"/>
    </ligand>
</feature>
<dbReference type="GO" id="GO:0009228">
    <property type="term" value="P:thiamine biosynthetic process"/>
    <property type="evidence" value="ECO:0007669"/>
    <property type="project" value="UniProtKB-KW"/>
</dbReference>
<proteinExistence type="inferred from homology"/>
<keyword evidence="3 9" id="KW-0479">Metal-binding</keyword>
<comment type="similarity">
    <text evidence="9 10">Belongs to the thiamine-phosphate synthase family.</text>
</comment>
<comment type="pathway">
    <text evidence="1 9 11">Cofactor biosynthesis; thiamine diphosphate biosynthesis; thiamine phosphate from 4-amino-2-methyl-5-diphosphomethylpyrimidine and 4-methyl-5-(2-phosphoethyl)-thiazole: step 1/1.</text>
</comment>
<dbReference type="GO" id="GO:0004789">
    <property type="term" value="F:thiamine-phosphate diphosphorylase activity"/>
    <property type="evidence" value="ECO:0007669"/>
    <property type="project" value="UniProtKB-UniRule"/>
</dbReference>
<keyword evidence="5 9" id="KW-0784">Thiamine biosynthesis</keyword>
<dbReference type="GO" id="GO:0009229">
    <property type="term" value="P:thiamine diphosphate biosynthetic process"/>
    <property type="evidence" value="ECO:0007669"/>
    <property type="project" value="UniProtKB-UniRule"/>
</dbReference>